<evidence type="ECO:0000313" key="1">
    <source>
        <dbReference type="EMBL" id="KAG0429027.1"/>
    </source>
</evidence>
<accession>A0AC60Q5E5</accession>
<sequence length="169" mass="18027">MGTSRTTRDLAPSGPRKDFPDRADTDSGKVEQATHVVAISAVSITNARVGRTMVLSYTGRLTTTLNNSPVLNFTMTKKTGGELIPCVGNVGSCQYQLCGGTNAIEVQIGQPWNNTCPIAPLNYTSGISIPLPFLAGVLIGNGNLHLKIAAIENRSVVECQEFDFKIALF</sequence>
<evidence type="ECO:0000313" key="2">
    <source>
        <dbReference type="Proteomes" id="UP000805193"/>
    </source>
</evidence>
<proteinExistence type="predicted"/>
<gene>
    <name evidence="1" type="ORF">HPB47_024027</name>
</gene>
<organism evidence="1 2">
    <name type="scientific">Ixodes persulcatus</name>
    <name type="common">Taiga tick</name>
    <dbReference type="NCBI Taxonomy" id="34615"/>
    <lineage>
        <taxon>Eukaryota</taxon>
        <taxon>Metazoa</taxon>
        <taxon>Ecdysozoa</taxon>
        <taxon>Arthropoda</taxon>
        <taxon>Chelicerata</taxon>
        <taxon>Arachnida</taxon>
        <taxon>Acari</taxon>
        <taxon>Parasitiformes</taxon>
        <taxon>Ixodida</taxon>
        <taxon>Ixodoidea</taxon>
        <taxon>Ixodidae</taxon>
        <taxon>Ixodinae</taxon>
        <taxon>Ixodes</taxon>
    </lineage>
</organism>
<keyword evidence="2" id="KW-1185">Reference proteome</keyword>
<name>A0AC60Q5E5_IXOPE</name>
<dbReference type="EMBL" id="JABSTQ010009452">
    <property type="protein sequence ID" value="KAG0429027.1"/>
    <property type="molecule type" value="Genomic_DNA"/>
</dbReference>
<dbReference type="Proteomes" id="UP000805193">
    <property type="component" value="Unassembled WGS sequence"/>
</dbReference>
<protein>
    <submittedName>
        <fullName evidence="1">Uncharacterized protein</fullName>
    </submittedName>
</protein>
<reference evidence="1 2" key="1">
    <citation type="journal article" date="2020" name="Cell">
        <title>Large-Scale Comparative Analyses of Tick Genomes Elucidate Their Genetic Diversity and Vector Capacities.</title>
        <authorList>
            <consortium name="Tick Genome and Microbiome Consortium (TIGMIC)"/>
            <person name="Jia N."/>
            <person name="Wang J."/>
            <person name="Shi W."/>
            <person name="Du L."/>
            <person name="Sun Y."/>
            <person name="Zhan W."/>
            <person name="Jiang J.F."/>
            <person name="Wang Q."/>
            <person name="Zhang B."/>
            <person name="Ji P."/>
            <person name="Bell-Sakyi L."/>
            <person name="Cui X.M."/>
            <person name="Yuan T.T."/>
            <person name="Jiang B.G."/>
            <person name="Yang W.F."/>
            <person name="Lam T.T."/>
            <person name="Chang Q.C."/>
            <person name="Ding S.J."/>
            <person name="Wang X.J."/>
            <person name="Zhu J.G."/>
            <person name="Ruan X.D."/>
            <person name="Zhao L."/>
            <person name="Wei J.T."/>
            <person name="Ye R.Z."/>
            <person name="Que T.C."/>
            <person name="Du C.H."/>
            <person name="Zhou Y.H."/>
            <person name="Cheng J.X."/>
            <person name="Dai P.F."/>
            <person name="Guo W.B."/>
            <person name="Han X.H."/>
            <person name="Huang E.J."/>
            <person name="Li L.F."/>
            <person name="Wei W."/>
            <person name="Gao Y.C."/>
            <person name="Liu J.Z."/>
            <person name="Shao H.Z."/>
            <person name="Wang X."/>
            <person name="Wang C.C."/>
            <person name="Yang T.C."/>
            <person name="Huo Q.B."/>
            <person name="Li W."/>
            <person name="Chen H.Y."/>
            <person name="Chen S.E."/>
            <person name="Zhou L.G."/>
            <person name="Ni X.B."/>
            <person name="Tian J.H."/>
            <person name="Sheng Y."/>
            <person name="Liu T."/>
            <person name="Pan Y.S."/>
            <person name="Xia L.Y."/>
            <person name="Li J."/>
            <person name="Zhao F."/>
            <person name="Cao W.C."/>
        </authorList>
    </citation>
    <scope>NUCLEOTIDE SEQUENCE [LARGE SCALE GENOMIC DNA]</scope>
    <source>
        <strain evidence="1">Iper-2018</strain>
    </source>
</reference>
<comment type="caution">
    <text evidence="1">The sequence shown here is derived from an EMBL/GenBank/DDBJ whole genome shotgun (WGS) entry which is preliminary data.</text>
</comment>